<accession>A0A0F3KIS4</accession>
<dbReference type="OrthoDB" id="9782022at2"/>
<feature type="domain" description="N-end aminoacyl transferase N-terminal" evidence="5">
    <location>
        <begin position="13"/>
        <end position="83"/>
    </location>
</feature>
<organism evidence="7 8">
    <name type="scientific">Luteibacter yeojuensis</name>
    <dbReference type="NCBI Taxonomy" id="345309"/>
    <lineage>
        <taxon>Bacteria</taxon>
        <taxon>Pseudomonadati</taxon>
        <taxon>Pseudomonadota</taxon>
        <taxon>Gammaproteobacteria</taxon>
        <taxon>Lysobacterales</taxon>
        <taxon>Rhodanobacteraceae</taxon>
        <taxon>Luteibacter</taxon>
    </lineage>
</organism>
<keyword evidence="2 4" id="KW-0808">Transferase</keyword>
<dbReference type="PANTHER" id="PTHR21367">
    <property type="entry name" value="ARGININE-TRNA-PROTEIN TRANSFERASE 1"/>
    <property type="match status" value="1"/>
</dbReference>
<dbReference type="NCBIfam" id="NF002342">
    <property type="entry name" value="PRK01305.1-3"/>
    <property type="match status" value="1"/>
</dbReference>
<dbReference type="InterPro" id="IPR030700">
    <property type="entry name" value="N-end_Aminoacyl_Trfase"/>
</dbReference>
<dbReference type="InterPro" id="IPR007472">
    <property type="entry name" value="N-end_Aminoacyl_Trfase_C"/>
</dbReference>
<reference evidence="7 8" key="1">
    <citation type="submission" date="2015-03" db="EMBL/GenBank/DDBJ databases">
        <title>Draft genome sequence of Luteibacter yeojuensis strain SU11.</title>
        <authorList>
            <person name="Sulaiman J."/>
            <person name="Priya K."/>
            <person name="Chan K.-G."/>
        </authorList>
    </citation>
    <scope>NUCLEOTIDE SEQUENCE [LARGE SCALE GENOMIC DNA]</scope>
    <source>
        <strain evidence="7 8">SU11</strain>
    </source>
</reference>
<dbReference type="EMBL" id="JZRB01000030">
    <property type="protein sequence ID" value="KJV30907.1"/>
    <property type="molecule type" value="Genomic_DNA"/>
</dbReference>
<keyword evidence="1 4" id="KW-0963">Cytoplasm</keyword>
<dbReference type="NCBIfam" id="NF002346">
    <property type="entry name" value="PRK01305.2-3"/>
    <property type="match status" value="1"/>
</dbReference>
<dbReference type="RefSeq" id="WP_045830272.1">
    <property type="nucleotide sequence ID" value="NZ_JZRB01000030.1"/>
</dbReference>
<dbReference type="Pfam" id="PF04376">
    <property type="entry name" value="ATE_N"/>
    <property type="match status" value="1"/>
</dbReference>
<feature type="domain" description="N-end rule aminoacyl transferase C-terminal" evidence="6">
    <location>
        <begin position="103"/>
        <end position="223"/>
    </location>
</feature>
<dbReference type="GO" id="GO:0004057">
    <property type="term" value="F:arginyl-tRNA--protein transferase activity"/>
    <property type="evidence" value="ECO:0007669"/>
    <property type="project" value="InterPro"/>
</dbReference>
<evidence type="ECO:0000259" key="6">
    <source>
        <dbReference type="Pfam" id="PF04377"/>
    </source>
</evidence>
<dbReference type="NCBIfam" id="NF002341">
    <property type="entry name" value="PRK01305.1-1"/>
    <property type="match status" value="1"/>
</dbReference>
<dbReference type="Pfam" id="PF04377">
    <property type="entry name" value="ATE_C"/>
    <property type="match status" value="1"/>
</dbReference>
<dbReference type="SUPFAM" id="SSF55729">
    <property type="entry name" value="Acyl-CoA N-acyltransferases (Nat)"/>
    <property type="match status" value="1"/>
</dbReference>
<comment type="subcellular location">
    <subcellularLocation>
        <location evidence="4">Cytoplasm</location>
    </subcellularLocation>
</comment>
<comment type="function">
    <text evidence="4">Functions in the N-end rule pathway of protein degradation where it conjugates Leu from its aminoacyl-tRNA to the N-termini of proteins containing an N-terminal aspartate or glutamate.</text>
</comment>
<comment type="similarity">
    <text evidence="4">Belongs to the R-transferase family. Bpt subfamily.</text>
</comment>
<keyword evidence="8" id="KW-1185">Reference proteome</keyword>
<evidence type="ECO:0000256" key="3">
    <source>
        <dbReference type="ARBA" id="ARBA00023315"/>
    </source>
</evidence>
<evidence type="ECO:0000259" key="5">
    <source>
        <dbReference type="Pfam" id="PF04376"/>
    </source>
</evidence>
<dbReference type="EC" id="2.3.2.29" evidence="4"/>
<dbReference type="HAMAP" id="MF_00689">
    <property type="entry name" value="Bpt"/>
    <property type="match status" value="1"/>
</dbReference>
<comment type="caution">
    <text evidence="7">The sequence shown here is derived from an EMBL/GenBank/DDBJ whole genome shotgun (WGS) entry which is preliminary data.</text>
</comment>
<dbReference type="AlphaFoldDB" id="A0A0F3KIS4"/>
<dbReference type="PATRIC" id="fig|345309.4.peg.2456"/>
<evidence type="ECO:0000256" key="1">
    <source>
        <dbReference type="ARBA" id="ARBA00022490"/>
    </source>
</evidence>
<comment type="catalytic activity">
    <reaction evidence="4">
        <text>N-terminal L-glutamyl-[protein] + L-leucyl-tRNA(Leu) = N-terminal L-leucyl-L-glutamyl-[protein] + tRNA(Leu) + H(+)</text>
        <dbReference type="Rhea" id="RHEA:50412"/>
        <dbReference type="Rhea" id="RHEA-COMP:9613"/>
        <dbReference type="Rhea" id="RHEA-COMP:9622"/>
        <dbReference type="Rhea" id="RHEA-COMP:12664"/>
        <dbReference type="Rhea" id="RHEA-COMP:12668"/>
        <dbReference type="ChEBI" id="CHEBI:15378"/>
        <dbReference type="ChEBI" id="CHEBI:64721"/>
        <dbReference type="ChEBI" id="CHEBI:78442"/>
        <dbReference type="ChEBI" id="CHEBI:78494"/>
        <dbReference type="ChEBI" id="CHEBI:133041"/>
        <dbReference type="EC" id="2.3.2.29"/>
    </reaction>
</comment>
<protein>
    <recommendedName>
        <fullName evidence="4">Aspartate/glutamate leucyltransferase</fullName>
        <ecNumber evidence="4">2.3.2.29</ecNumber>
    </recommendedName>
</protein>
<dbReference type="InterPro" id="IPR017138">
    <property type="entry name" value="Asp_Glu_LeuTrfase"/>
</dbReference>
<dbReference type="InterPro" id="IPR016181">
    <property type="entry name" value="Acyl_CoA_acyltransferase"/>
</dbReference>
<proteinExistence type="inferred from homology"/>
<dbReference type="GO" id="GO:0008914">
    <property type="term" value="F:leucyl-tRNA--protein transferase activity"/>
    <property type="evidence" value="ECO:0007669"/>
    <property type="project" value="UniProtKB-UniRule"/>
</dbReference>
<evidence type="ECO:0000256" key="4">
    <source>
        <dbReference type="HAMAP-Rule" id="MF_00689"/>
    </source>
</evidence>
<comment type="catalytic activity">
    <reaction evidence="4">
        <text>N-terminal L-aspartyl-[protein] + L-leucyl-tRNA(Leu) = N-terminal L-leucyl-L-aspartyl-[protein] + tRNA(Leu) + H(+)</text>
        <dbReference type="Rhea" id="RHEA:50420"/>
        <dbReference type="Rhea" id="RHEA-COMP:9613"/>
        <dbReference type="Rhea" id="RHEA-COMP:9622"/>
        <dbReference type="Rhea" id="RHEA-COMP:12669"/>
        <dbReference type="Rhea" id="RHEA-COMP:12674"/>
        <dbReference type="ChEBI" id="CHEBI:15378"/>
        <dbReference type="ChEBI" id="CHEBI:64720"/>
        <dbReference type="ChEBI" id="CHEBI:78442"/>
        <dbReference type="ChEBI" id="CHEBI:78494"/>
        <dbReference type="ChEBI" id="CHEBI:133042"/>
        <dbReference type="EC" id="2.3.2.29"/>
    </reaction>
</comment>
<dbReference type="PANTHER" id="PTHR21367:SF1">
    <property type="entry name" value="ARGINYL-TRNA--PROTEIN TRANSFERASE 1"/>
    <property type="match status" value="1"/>
</dbReference>
<dbReference type="GO" id="GO:0071596">
    <property type="term" value="P:ubiquitin-dependent protein catabolic process via the N-end rule pathway"/>
    <property type="evidence" value="ECO:0007669"/>
    <property type="project" value="InterPro"/>
</dbReference>
<evidence type="ECO:0000313" key="8">
    <source>
        <dbReference type="Proteomes" id="UP000033651"/>
    </source>
</evidence>
<dbReference type="Proteomes" id="UP000033651">
    <property type="component" value="Unassembled WGS sequence"/>
</dbReference>
<dbReference type="GO" id="GO:0005737">
    <property type="term" value="C:cytoplasm"/>
    <property type="evidence" value="ECO:0007669"/>
    <property type="project" value="UniProtKB-SubCell"/>
</dbReference>
<dbReference type="PIRSF" id="PIRSF037208">
    <property type="entry name" value="ATE_pro_prd"/>
    <property type="match status" value="1"/>
</dbReference>
<gene>
    <name evidence="4" type="primary">bpt</name>
    <name evidence="7" type="ORF">VI08_14265</name>
</gene>
<sequence length="233" mass="26123">MTDRVRLFQTLPHTCGYFAERTAQNLVVDPGAPNLDKLYGPALAKGFRRAGGHLYLPQCAACQACVPCRIDVERFAPDRSQRRCMARNADLTVAEAAPGFTHERHALYGRYLQARHSGGGMDAADADDFQRFLAAPWSPTLFLEFRKEGRLLGVAVTDVALAGVSAVYTFFDPDEGARSLGTWGILQQVALADRRGIPYVYLGFWIAGHPKMDYKRRFHPLEVRRHGRWIEMP</sequence>
<name>A0A0F3KIS4_9GAMM</name>
<dbReference type="InterPro" id="IPR007471">
    <property type="entry name" value="N-end_Aminoacyl_Trfase_N"/>
</dbReference>
<evidence type="ECO:0000313" key="7">
    <source>
        <dbReference type="EMBL" id="KJV30907.1"/>
    </source>
</evidence>
<evidence type="ECO:0000256" key="2">
    <source>
        <dbReference type="ARBA" id="ARBA00022679"/>
    </source>
</evidence>
<keyword evidence="3 4" id="KW-0012">Acyltransferase</keyword>